<evidence type="ECO:0000313" key="3">
    <source>
        <dbReference type="EMBL" id="MBI0557566.1"/>
    </source>
</evidence>
<comment type="caution">
    <text evidence="3">The sequence shown here is derived from an EMBL/GenBank/DDBJ whole genome shotgun (WGS) entry which is preliminary data.</text>
</comment>
<reference evidence="4" key="1">
    <citation type="submission" date="2023-07" db="EMBL/GenBank/DDBJ databases">
        <title>Identification of Pectobacterium versatile causing blackleg of potato from New York State with a whole genome sequencing approach.</title>
        <authorList>
            <person name="Ma X."/>
            <person name="Swingle B."/>
        </authorList>
    </citation>
    <scope>NUCLEOTIDE SEQUENCE [LARGE SCALE GENOMIC DNA]</scope>
    <source>
        <strain evidence="4">NY1588A</strain>
    </source>
</reference>
<evidence type="ECO:0000313" key="4">
    <source>
        <dbReference type="Proteomes" id="UP001194579"/>
    </source>
</evidence>
<feature type="non-terminal residue" evidence="3">
    <location>
        <position position="1"/>
    </location>
</feature>
<organism evidence="3 4">
    <name type="scientific">Pectobacterium parmentieri</name>
    <dbReference type="NCBI Taxonomy" id="1905730"/>
    <lineage>
        <taxon>Bacteria</taxon>
        <taxon>Pseudomonadati</taxon>
        <taxon>Pseudomonadota</taxon>
        <taxon>Gammaproteobacteria</taxon>
        <taxon>Enterobacterales</taxon>
        <taxon>Pectobacteriaceae</taxon>
        <taxon>Pectobacterium</taxon>
    </lineage>
</organism>
<evidence type="ECO:0000256" key="1">
    <source>
        <dbReference type="ARBA" id="ARBA00022737"/>
    </source>
</evidence>
<dbReference type="Gene3D" id="2.180.10.10">
    <property type="entry name" value="RHS repeat-associated core"/>
    <property type="match status" value="1"/>
</dbReference>
<evidence type="ECO:0000259" key="2">
    <source>
        <dbReference type="Pfam" id="PF25023"/>
    </source>
</evidence>
<dbReference type="Proteomes" id="UP001194579">
    <property type="component" value="Unassembled WGS sequence"/>
</dbReference>
<sequence length="155" mass="18060">WLTREMSGQTVDGRLQPVQTREYLYDGAGNLTGTRRNREAAGYQLDASGRVLSVLSGGAGRTVETEEQYRYTRSGLPQDATRLTEWQAGRLTQQDNTHYQYDKAGRLIRKQVVQPGYRPQVWHYRWDSRNQLRVVDTPAGERWFYRYDPFGRRIG</sequence>
<dbReference type="InterPro" id="IPR056823">
    <property type="entry name" value="TEN-like_YD-shell"/>
</dbReference>
<proteinExistence type="predicted"/>
<name>A0ABS0S883_PECPM</name>
<feature type="domain" description="Teneurin-like YD-shell" evidence="2">
    <location>
        <begin position="22"/>
        <end position="154"/>
    </location>
</feature>
<accession>A0ABS0S883</accession>
<feature type="non-terminal residue" evidence="3">
    <location>
        <position position="155"/>
    </location>
</feature>
<keyword evidence="4" id="KW-1185">Reference proteome</keyword>
<dbReference type="Pfam" id="PF25023">
    <property type="entry name" value="TEN_YD-shell"/>
    <property type="match status" value="1"/>
</dbReference>
<keyword evidence="1" id="KW-0677">Repeat</keyword>
<protein>
    <submittedName>
        <fullName evidence="3">Type IV secretion protein Rhs</fullName>
    </submittedName>
</protein>
<gene>
    <name evidence="3" type="ORF">F6Q06_24520</name>
</gene>
<dbReference type="EMBL" id="WABS01000175">
    <property type="protein sequence ID" value="MBI0557566.1"/>
    <property type="molecule type" value="Genomic_DNA"/>
</dbReference>